<evidence type="ECO:0000313" key="2">
    <source>
        <dbReference type="Proteomes" id="UP000330809"/>
    </source>
</evidence>
<dbReference type="AlphaFoldDB" id="A0A449IHT8"/>
<protein>
    <submittedName>
        <fullName evidence="1">ABC transporter, substrate-binding protein, aliphatic sulfonates</fullName>
    </submittedName>
</protein>
<dbReference type="EMBL" id="CAACYJ010000024">
    <property type="protein sequence ID" value="VFB18919.1"/>
    <property type="molecule type" value="Genomic_DNA"/>
</dbReference>
<organism evidence="1 2">
    <name type="scientific">Pseudomonas fragi</name>
    <dbReference type="NCBI Taxonomy" id="296"/>
    <lineage>
        <taxon>Bacteria</taxon>
        <taxon>Pseudomonadati</taxon>
        <taxon>Pseudomonadota</taxon>
        <taxon>Gammaproteobacteria</taxon>
        <taxon>Pseudomonadales</taxon>
        <taxon>Pseudomonadaceae</taxon>
        <taxon>Pseudomonas</taxon>
    </lineage>
</organism>
<sequence>MGQGPPEDVTKQVAPLLGLSPEITLTAVKRQGYGAQFLTPEVVNAQQKIADSFYQLKLIPKPLVVKDVIWTPPANLAKAN</sequence>
<reference evidence="1 2" key="1">
    <citation type="submission" date="2019-02" db="EMBL/GenBank/DDBJ databases">
        <authorList>
            <consortium name="Pathogen Informatics"/>
        </authorList>
    </citation>
    <scope>NUCLEOTIDE SEQUENCE [LARGE SCALE GENOMIC DNA]</scope>
    <source>
        <strain evidence="1 2">3012STDY7103891</strain>
    </source>
</reference>
<accession>A0A449IHT8</accession>
<evidence type="ECO:0000313" key="1">
    <source>
        <dbReference type="EMBL" id="VFB18919.1"/>
    </source>
</evidence>
<name>A0A449IHT8_PSEFR</name>
<proteinExistence type="predicted"/>
<gene>
    <name evidence="1" type="ORF">NCTC10754_01487</name>
</gene>
<dbReference type="Proteomes" id="UP000330809">
    <property type="component" value="Unassembled WGS sequence"/>
</dbReference>
<dbReference type="Gene3D" id="3.40.190.10">
    <property type="entry name" value="Periplasmic binding protein-like II"/>
    <property type="match status" value="1"/>
</dbReference>